<dbReference type="EMBL" id="SHKM01000001">
    <property type="protein sequence ID" value="RZT90917.1"/>
    <property type="molecule type" value="Genomic_DNA"/>
</dbReference>
<reference evidence="2 3" key="1">
    <citation type="submission" date="2019-02" db="EMBL/GenBank/DDBJ databases">
        <title>Genomic Encyclopedia of Type Strains, Phase IV (KMG-IV): sequencing the most valuable type-strain genomes for metagenomic binning, comparative biology and taxonomic classification.</title>
        <authorList>
            <person name="Goeker M."/>
        </authorList>
    </citation>
    <scope>NUCLEOTIDE SEQUENCE [LARGE SCALE GENOMIC DNA]</scope>
    <source>
        <strain evidence="2 3">DSM 21223</strain>
    </source>
</reference>
<dbReference type="InterPro" id="IPR030190">
    <property type="entry name" value="MacA_alpha-hairpin_sf"/>
</dbReference>
<proteinExistence type="predicted"/>
<protein>
    <submittedName>
        <fullName evidence="2">HlyD family secretion protein</fullName>
    </submittedName>
</protein>
<name>A0ABY0ITK3_9RHOO</name>
<evidence type="ECO:0000313" key="2">
    <source>
        <dbReference type="EMBL" id="RZT90917.1"/>
    </source>
</evidence>
<organism evidence="2 3">
    <name type="scientific">Azospira oryzae</name>
    <dbReference type="NCBI Taxonomy" id="146939"/>
    <lineage>
        <taxon>Bacteria</taxon>
        <taxon>Pseudomonadati</taxon>
        <taxon>Pseudomonadota</taxon>
        <taxon>Betaproteobacteria</taxon>
        <taxon>Rhodocyclales</taxon>
        <taxon>Rhodocyclaceae</taxon>
        <taxon>Azospira</taxon>
    </lineage>
</organism>
<dbReference type="SUPFAM" id="SSF111369">
    <property type="entry name" value="HlyD-like secretion proteins"/>
    <property type="match status" value="1"/>
</dbReference>
<dbReference type="Gene3D" id="2.40.50.100">
    <property type="match status" value="1"/>
</dbReference>
<gene>
    <name evidence="2" type="ORF">EV678_1742</name>
</gene>
<evidence type="ECO:0000256" key="1">
    <source>
        <dbReference type="SAM" id="Coils"/>
    </source>
</evidence>
<dbReference type="Gene3D" id="2.40.30.170">
    <property type="match status" value="1"/>
</dbReference>
<dbReference type="Proteomes" id="UP000292136">
    <property type="component" value="Unassembled WGS sequence"/>
</dbReference>
<dbReference type="PANTHER" id="PTHR30438">
    <property type="entry name" value="36 KDA ANTIGEN-RELATED"/>
    <property type="match status" value="1"/>
</dbReference>
<dbReference type="Gene3D" id="6.10.140.1990">
    <property type="match status" value="1"/>
</dbReference>
<sequence>MPSPAPTSIARRAVPLVLVAVLLLGGAIAYRLRPPALPPGIATGNGRLEAIEVDVATKVAGRLAEVNAREGDSVPLNAVLARLDAEDLAAQLQAAEAQIRQARESTREAKAGVNSAASQRRLAQSTLKRTEALVQKGYVTGNKLDQDQSTLQTADAALAAAQTRVAEAVAAVESAQAKAEALRVSLRDTALRAPLAGRVLYRLAEPGEVLAAGGKVLTLLDMNDMYLTIYLPTAEAGKVAVGDEARIVLDALETPIPARVSFVAPKAQFTPKEVETRNEREKLMFRLKLRVEPEWLAQHADLAKPGMPGVGYVRTAADVAWPAKLQLR</sequence>
<keyword evidence="3" id="KW-1185">Reference proteome</keyword>
<accession>A0ABY0ITK3</accession>
<comment type="caution">
    <text evidence="2">The sequence shown here is derived from an EMBL/GenBank/DDBJ whole genome shotgun (WGS) entry which is preliminary data.</text>
</comment>
<feature type="coiled-coil region" evidence="1">
    <location>
        <begin position="78"/>
        <end position="112"/>
    </location>
</feature>
<dbReference type="PANTHER" id="PTHR30438:SF2">
    <property type="entry name" value="MEMBRANE PROTEIN"/>
    <property type="match status" value="1"/>
</dbReference>
<evidence type="ECO:0000313" key="3">
    <source>
        <dbReference type="Proteomes" id="UP000292136"/>
    </source>
</evidence>
<keyword evidence="1" id="KW-0175">Coiled coil</keyword>
<dbReference type="RefSeq" id="WP_130459189.1">
    <property type="nucleotide sequence ID" value="NZ_SHKM01000001.1"/>
</dbReference>